<evidence type="ECO:0000256" key="19">
    <source>
        <dbReference type="ARBA" id="ARBA00044919"/>
    </source>
</evidence>
<feature type="transmembrane region" description="Helical" evidence="25">
    <location>
        <begin position="231"/>
        <end position="251"/>
    </location>
</feature>
<evidence type="ECO:0000313" key="27">
    <source>
        <dbReference type="EMBL" id="MFG6464594.1"/>
    </source>
</evidence>
<organism evidence="27 28">
    <name type="scientific">Pelomonas lactea</name>
    <dbReference type="NCBI Taxonomy" id="3299030"/>
    <lineage>
        <taxon>Bacteria</taxon>
        <taxon>Pseudomonadati</taxon>
        <taxon>Pseudomonadota</taxon>
        <taxon>Betaproteobacteria</taxon>
        <taxon>Burkholderiales</taxon>
        <taxon>Sphaerotilaceae</taxon>
        <taxon>Roseateles</taxon>
    </lineage>
</organism>
<keyword evidence="4 25" id="KW-0812">Transmembrane</keyword>
<evidence type="ECO:0000256" key="22">
    <source>
        <dbReference type="ARBA" id="ARBA00045018"/>
    </source>
</evidence>
<dbReference type="Pfam" id="PF07690">
    <property type="entry name" value="MFS_1"/>
    <property type="match status" value="1"/>
</dbReference>
<comment type="catalytic activity">
    <reaction evidence="13">
        <text>L-alpha-aminoacyl-L-lysine(out) = L-alpha-aminoacyl-L-lysine(in)</text>
        <dbReference type="Rhea" id="RHEA:79383"/>
        <dbReference type="ChEBI" id="CHEBI:229966"/>
    </reaction>
</comment>
<evidence type="ECO:0000256" key="18">
    <source>
        <dbReference type="ARBA" id="ARBA00044912"/>
    </source>
</evidence>
<evidence type="ECO:0000256" key="3">
    <source>
        <dbReference type="ARBA" id="ARBA00022448"/>
    </source>
</evidence>
<feature type="transmembrane region" description="Helical" evidence="25">
    <location>
        <begin position="322"/>
        <end position="343"/>
    </location>
</feature>
<evidence type="ECO:0000256" key="24">
    <source>
        <dbReference type="ARBA" id="ARBA00046376"/>
    </source>
</evidence>
<comment type="catalytic activity">
    <reaction evidence="17">
        <text>L-arginyl-glycine(out) = L-arginyl-glycine(in)</text>
        <dbReference type="Rhea" id="RHEA:79391"/>
        <dbReference type="ChEBI" id="CHEBI:229955"/>
    </reaction>
</comment>
<comment type="catalytic activity">
    <reaction evidence="16">
        <text>L-lysyl-L-lysine(out) = L-lysyl-L-lysine(in)</text>
        <dbReference type="Rhea" id="RHEA:79403"/>
        <dbReference type="ChEBI" id="CHEBI:229956"/>
    </reaction>
</comment>
<comment type="catalytic activity">
    <reaction evidence="11">
        <text>L-alpha-aminoacyl-L-histidine(out) = L-alpha-aminoacyl-L-histidine(in)</text>
        <dbReference type="Rhea" id="RHEA:79375"/>
        <dbReference type="ChEBI" id="CHEBI:229967"/>
    </reaction>
</comment>
<dbReference type="EMBL" id="JBIGHX010000010">
    <property type="protein sequence ID" value="MFG6464594.1"/>
    <property type="molecule type" value="Genomic_DNA"/>
</dbReference>
<dbReference type="InterPro" id="IPR036259">
    <property type="entry name" value="MFS_trans_sf"/>
</dbReference>
<evidence type="ECO:0000256" key="11">
    <source>
        <dbReference type="ARBA" id="ARBA00044884"/>
    </source>
</evidence>
<feature type="domain" description="Major facilitator superfamily (MFS) profile" evidence="26">
    <location>
        <begin position="22"/>
        <end position="419"/>
    </location>
</feature>
<reference evidence="27 28" key="1">
    <citation type="submission" date="2024-08" db="EMBL/GenBank/DDBJ databases">
        <authorList>
            <person name="Lu H."/>
        </authorList>
    </citation>
    <scope>NUCLEOTIDE SEQUENCE [LARGE SCALE GENOMIC DNA]</scope>
    <source>
        <strain evidence="27 28">DXS20W</strain>
    </source>
</reference>
<evidence type="ECO:0000256" key="13">
    <source>
        <dbReference type="ARBA" id="ARBA00044893"/>
    </source>
</evidence>
<comment type="catalytic activity">
    <reaction evidence="18">
        <text>L-histidyl-L-alpha-amino acid(out) = L-histidyl-L-alpha-amino acid(in)</text>
        <dbReference type="Rhea" id="RHEA:79379"/>
        <dbReference type="ChEBI" id="CHEBI:229964"/>
    </reaction>
</comment>
<evidence type="ECO:0000256" key="20">
    <source>
        <dbReference type="ARBA" id="ARBA00044924"/>
    </source>
</evidence>
<keyword evidence="6 25" id="KW-0472">Membrane</keyword>
<feature type="transmembrane region" description="Helical" evidence="25">
    <location>
        <begin position="180"/>
        <end position="200"/>
    </location>
</feature>
<protein>
    <recommendedName>
        <fullName evidence="21">Lysosomal dipeptide transporter MFSD1</fullName>
    </recommendedName>
    <alternativeName>
        <fullName evidence="22">Major facilitator superfamily domain-containing protein 1</fullName>
    </alternativeName>
</protein>
<feature type="transmembrane region" description="Helical" evidence="25">
    <location>
        <begin position="394"/>
        <end position="414"/>
    </location>
</feature>
<feature type="transmembrane region" description="Helical" evidence="25">
    <location>
        <begin position="57"/>
        <end position="81"/>
    </location>
</feature>
<dbReference type="Proteomes" id="UP001606302">
    <property type="component" value="Unassembled WGS sequence"/>
</dbReference>
<evidence type="ECO:0000256" key="6">
    <source>
        <dbReference type="ARBA" id="ARBA00023136"/>
    </source>
</evidence>
<evidence type="ECO:0000256" key="7">
    <source>
        <dbReference type="ARBA" id="ARBA00023228"/>
    </source>
</evidence>
<evidence type="ECO:0000256" key="15">
    <source>
        <dbReference type="ARBA" id="ARBA00044899"/>
    </source>
</evidence>
<evidence type="ECO:0000256" key="14">
    <source>
        <dbReference type="ARBA" id="ARBA00044898"/>
    </source>
</evidence>
<evidence type="ECO:0000256" key="21">
    <source>
        <dbReference type="ARBA" id="ARBA00044985"/>
    </source>
</evidence>
<evidence type="ECO:0000256" key="23">
    <source>
        <dbReference type="ARBA" id="ARBA00045709"/>
    </source>
</evidence>
<evidence type="ECO:0000256" key="4">
    <source>
        <dbReference type="ARBA" id="ARBA00022692"/>
    </source>
</evidence>
<evidence type="ECO:0000256" key="5">
    <source>
        <dbReference type="ARBA" id="ARBA00022989"/>
    </source>
</evidence>
<sequence>MSSTPPRTLPTAQPPRATAWLIGALVALALFGNYYVYDSIGPVADLLQSQRGFSDSQVGLLNAIYSLPNVVLILVGGVLVDRFGAARMTLWTALVCLAGAALTAFSPNFSGMATGRLLFGIGAETFSIATLAAIADYFGGRSLAFAMGLALAIGRLGSFGADMSPTWFAAAYAQGWQPPLAIAAGVAATSLLASLAYWWLDRGPRRAGLLPTGAKAEKFVWRDLLHFGRAYWYLLALCVLWYSVILAFRSTYSIKYFQHVHGLDLAAAGQMNSYVFLAAVFATPAFGWLCDRLRRYAPFLAFGALLLPIALAVMALAPWSLWVSTALIGVSFSLVPAVMWPLASRLVAPSRFGTAIGLMWVAQNAGISGANLLAGWLNDQAGASAANPAGYGPMMAFFGTASLLGFACALLLWFTAGRRHHEQEQASRDAA</sequence>
<dbReference type="Gene3D" id="1.20.1250.20">
    <property type="entry name" value="MFS general substrate transporter like domains"/>
    <property type="match status" value="2"/>
</dbReference>
<comment type="catalytic activity">
    <reaction evidence="20">
        <text>L-lysyl-glycine(out) = L-lysyl-glycine(in)</text>
        <dbReference type="Rhea" id="RHEA:79407"/>
        <dbReference type="ChEBI" id="CHEBI:191202"/>
    </reaction>
</comment>
<evidence type="ECO:0000256" key="17">
    <source>
        <dbReference type="ARBA" id="ARBA00044903"/>
    </source>
</evidence>
<evidence type="ECO:0000256" key="25">
    <source>
        <dbReference type="SAM" id="Phobius"/>
    </source>
</evidence>
<evidence type="ECO:0000256" key="8">
    <source>
        <dbReference type="ARBA" id="ARBA00044876"/>
    </source>
</evidence>
<gene>
    <name evidence="27" type="ORF">ACG04Q_23685</name>
</gene>
<evidence type="ECO:0000259" key="26">
    <source>
        <dbReference type="PROSITE" id="PS50850"/>
    </source>
</evidence>
<dbReference type="PANTHER" id="PTHR23512:SF3">
    <property type="entry name" value="MAJOR FACILITATOR SUPERFAMILY DOMAIN-CONTAINING PROTEIN 1"/>
    <property type="match status" value="1"/>
</dbReference>
<feature type="transmembrane region" description="Helical" evidence="25">
    <location>
        <begin position="271"/>
        <end position="289"/>
    </location>
</feature>
<feature type="transmembrane region" description="Helical" evidence="25">
    <location>
        <begin position="117"/>
        <end position="135"/>
    </location>
</feature>
<keyword evidence="7" id="KW-0458">Lysosome</keyword>
<dbReference type="InterPro" id="IPR011701">
    <property type="entry name" value="MFS"/>
</dbReference>
<comment type="caution">
    <text evidence="27">The sequence shown here is derived from an EMBL/GenBank/DDBJ whole genome shotgun (WGS) entry which is preliminary data.</text>
</comment>
<comment type="catalytic activity">
    <reaction evidence="19">
        <text>L-alanyl-L-lysine(out) = L-alanyl-L-lysine(in)</text>
        <dbReference type="Rhea" id="RHEA:79415"/>
        <dbReference type="ChEBI" id="CHEBI:192470"/>
    </reaction>
</comment>
<comment type="catalytic activity">
    <reaction evidence="15">
        <text>L-arginyl-L-alpha-amino acid(out) = L-arginyl-L-alpha-amino acid(in)</text>
        <dbReference type="Rhea" id="RHEA:79371"/>
        <dbReference type="ChEBI" id="CHEBI:84315"/>
    </reaction>
</comment>
<comment type="catalytic activity">
    <reaction evidence="9">
        <text>L-histidyl-glycine(out) = L-histidyl-glycine(in)</text>
        <dbReference type="Rhea" id="RHEA:79395"/>
        <dbReference type="ChEBI" id="CHEBI:229957"/>
    </reaction>
</comment>
<dbReference type="PROSITE" id="PS50850">
    <property type="entry name" value="MFS"/>
    <property type="match status" value="1"/>
</dbReference>
<comment type="catalytic activity">
    <reaction evidence="10">
        <text>L-alpha-aminoacyl-L-arginine(out) = L-alpha-aminoacyl-L-arginine(in)</text>
        <dbReference type="Rhea" id="RHEA:79367"/>
        <dbReference type="ChEBI" id="CHEBI:229968"/>
    </reaction>
</comment>
<evidence type="ECO:0000256" key="9">
    <source>
        <dbReference type="ARBA" id="ARBA00044878"/>
    </source>
</evidence>
<comment type="catalytic activity">
    <reaction evidence="8">
        <text>L-lysyl-L-alanine(out) = L-lysyl-L-alanine(in)</text>
        <dbReference type="Rhea" id="RHEA:79399"/>
        <dbReference type="ChEBI" id="CHEBI:229954"/>
    </reaction>
</comment>
<evidence type="ECO:0000256" key="16">
    <source>
        <dbReference type="ARBA" id="ARBA00044900"/>
    </source>
</evidence>
<accession>A0ABW7GRK3</accession>
<dbReference type="SUPFAM" id="SSF103473">
    <property type="entry name" value="MFS general substrate transporter"/>
    <property type="match status" value="1"/>
</dbReference>
<keyword evidence="28" id="KW-1185">Reference proteome</keyword>
<proteinExistence type="inferred from homology"/>
<evidence type="ECO:0000256" key="2">
    <source>
        <dbReference type="ARBA" id="ARBA00008335"/>
    </source>
</evidence>
<comment type="function">
    <text evidence="23">Lysosomal dipeptide uniporter that selectively exports lysine, arginine or histidine-containing dipeptides with a net positive charge from the lysosome lumen into the cytosol. Could play a role in a specific type of protein O-glycosylation indirectly regulating macrophages migration and tissue invasion. Also essential for liver homeostasis.</text>
</comment>
<evidence type="ECO:0000313" key="28">
    <source>
        <dbReference type="Proteomes" id="UP001606302"/>
    </source>
</evidence>
<dbReference type="RefSeq" id="WP_394514028.1">
    <property type="nucleotide sequence ID" value="NZ_JBIGHX010000010.1"/>
</dbReference>
<comment type="subunit">
    <text evidence="24">Homodimer. Interacts with lysosomal protein GLMP (via lumenal domain); the interaction starts while both proteins are still in the endoplasmic reticulum and is required for stabilization of MFSD1 in lysosomes but has no direct effect on its targeting to lysosomes or transporter activity.</text>
</comment>
<evidence type="ECO:0000256" key="1">
    <source>
        <dbReference type="ARBA" id="ARBA00004155"/>
    </source>
</evidence>
<name>A0ABW7GRK3_9BURK</name>
<feature type="transmembrane region" description="Helical" evidence="25">
    <location>
        <begin position="17"/>
        <end position="37"/>
    </location>
</feature>
<comment type="catalytic activity">
    <reaction evidence="12">
        <text>L-lysyl-L-alpha-amino acid(out) = L-lysyl-L-alpha-amino acid(in)</text>
        <dbReference type="Rhea" id="RHEA:79387"/>
        <dbReference type="ChEBI" id="CHEBI:229965"/>
    </reaction>
</comment>
<keyword evidence="5 25" id="KW-1133">Transmembrane helix</keyword>
<dbReference type="InterPro" id="IPR052187">
    <property type="entry name" value="MFSD1"/>
</dbReference>
<evidence type="ECO:0000256" key="10">
    <source>
        <dbReference type="ARBA" id="ARBA00044881"/>
    </source>
</evidence>
<dbReference type="InterPro" id="IPR020846">
    <property type="entry name" value="MFS_dom"/>
</dbReference>
<feature type="transmembrane region" description="Helical" evidence="25">
    <location>
        <begin position="355"/>
        <end position="374"/>
    </location>
</feature>
<comment type="catalytic activity">
    <reaction evidence="14">
        <text>L-aspartyl-L-lysine(out) = L-aspartyl-L-lysine(in)</text>
        <dbReference type="Rhea" id="RHEA:79411"/>
        <dbReference type="ChEBI" id="CHEBI:229953"/>
    </reaction>
</comment>
<comment type="similarity">
    <text evidence="2">Belongs to the major facilitator superfamily.</text>
</comment>
<keyword evidence="3" id="KW-0813">Transport</keyword>
<evidence type="ECO:0000256" key="12">
    <source>
        <dbReference type="ARBA" id="ARBA00044891"/>
    </source>
</evidence>
<dbReference type="PANTHER" id="PTHR23512">
    <property type="entry name" value="MAJOR FACILITATOR SUPERFAMILY DOMAIN-CONTAINING PROTEIN 1"/>
    <property type="match status" value="1"/>
</dbReference>
<feature type="transmembrane region" description="Helical" evidence="25">
    <location>
        <begin position="296"/>
        <end position="316"/>
    </location>
</feature>
<comment type="subcellular location">
    <subcellularLocation>
        <location evidence="1">Lysosome membrane</location>
        <topology evidence="1">Multi-pass membrane protein</topology>
    </subcellularLocation>
</comment>
<feature type="transmembrane region" description="Helical" evidence="25">
    <location>
        <begin position="88"/>
        <end position="105"/>
    </location>
</feature>